<dbReference type="EMBL" id="JAOPHQ010002094">
    <property type="protein sequence ID" value="KAK0148149.1"/>
    <property type="molecule type" value="Genomic_DNA"/>
</dbReference>
<dbReference type="InterPro" id="IPR026134">
    <property type="entry name" value="MDFI/MDFIC"/>
</dbReference>
<evidence type="ECO:0008006" key="5">
    <source>
        <dbReference type="Google" id="ProtNLM"/>
    </source>
</evidence>
<sequence length="195" mass="19751">MLPGDGSAEVHEPPGNSASDCTQAAQPVGGATSCLAPPGAVVEVCSGPRPGPAGPCPHCGQPRPQTTAARPSGPLSANLHGSSQSVSSRRRQSGDSLSRPAATDNASFLGLVLACLSCQCSAVLLGLLEACSSCLHLLCSCCCGGCARCCAAVQEAPVEELNCHAHCHAVVFESCCESTECLEFCLDCCLICHHS</sequence>
<comment type="similarity">
    <text evidence="1">Belongs to the MDFI family.</text>
</comment>
<reference evidence="3" key="1">
    <citation type="journal article" date="2023" name="Front. Mar. Sci.">
        <title>A new Merluccius polli reference genome to investigate the effects of global change in West African waters.</title>
        <authorList>
            <person name="Mateo J.L."/>
            <person name="Blanco-Fernandez C."/>
            <person name="Garcia-Vazquez E."/>
            <person name="Machado-Schiaffino G."/>
        </authorList>
    </citation>
    <scope>NUCLEOTIDE SEQUENCE</scope>
    <source>
        <strain evidence="3">C29</strain>
        <tissue evidence="3">Fin</tissue>
    </source>
</reference>
<feature type="region of interest" description="Disordered" evidence="2">
    <location>
        <begin position="1"/>
        <end position="28"/>
    </location>
</feature>
<evidence type="ECO:0000313" key="4">
    <source>
        <dbReference type="Proteomes" id="UP001174136"/>
    </source>
</evidence>
<keyword evidence="4" id="KW-1185">Reference proteome</keyword>
<comment type="caution">
    <text evidence="3">The sequence shown here is derived from an EMBL/GenBank/DDBJ whole genome shotgun (WGS) entry which is preliminary data.</text>
</comment>
<name>A0AA47MXZ4_MERPO</name>
<feature type="compositionally biased region" description="Polar residues" evidence="2">
    <location>
        <begin position="16"/>
        <end position="25"/>
    </location>
</feature>
<accession>A0AA47MXZ4</accession>
<dbReference type="Pfam" id="PF15316">
    <property type="entry name" value="MDFI"/>
    <property type="match status" value="1"/>
</dbReference>
<evidence type="ECO:0000256" key="2">
    <source>
        <dbReference type="SAM" id="MobiDB-lite"/>
    </source>
</evidence>
<organism evidence="3 4">
    <name type="scientific">Merluccius polli</name>
    <name type="common">Benguela hake</name>
    <name type="synonym">Merluccius cadenati</name>
    <dbReference type="NCBI Taxonomy" id="89951"/>
    <lineage>
        <taxon>Eukaryota</taxon>
        <taxon>Metazoa</taxon>
        <taxon>Chordata</taxon>
        <taxon>Craniata</taxon>
        <taxon>Vertebrata</taxon>
        <taxon>Euteleostomi</taxon>
        <taxon>Actinopterygii</taxon>
        <taxon>Neopterygii</taxon>
        <taxon>Teleostei</taxon>
        <taxon>Neoteleostei</taxon>
        <taxon>Acanthomorphata</taxon>
        <taxon>Zeiogadaria</taxon>
        <taxon>Gadariae</taxon>
        <taxon>Gadiformes</taxon>
        <taxon>Gadoidei</taxon>
        <taxon>Merlucciidae</taxon>
        <taxon>Merluccius</taxon>
    </lineage>
</organism>
<proteinExistence type="inferred from homology"/>
<dbReference type="AlphaFoldDB" id="A0AA47MXZ4"/>
<gene>
    <name evidence="3" type="ORF">N1851_012131</name>
</gene>
<dbReference type="Proteomes" id="UP001174136">
    <property type="component" value="Unassembled WGS sequence"/>
</dbReference>
<feature type="region of interest" description="Disordered" evidence="2">
    <location>
        <begin position="56"/>
        <end position="100"/>
    </location>
</feature>
<evidence type="ECO:0000256" key="1">
    <source>
        <dbReference type="ARBA" id="ARBA00025778"/>
    </source>
</evidence>
<protein>
    <recommendedName>
        <fullName evidence="5">MyoD family inhibitor</fullName>
    </recommendedName>
</protein>
<evidence type="ECO:0000313" key="3">
    <source>
        <dbReference type="EMBL" id="KAK0148149.1"/>
    </source>
</evidence>
<dbReference type="GO" id="GO:0010468">
    <property type="term" value="P:regulation of gene expression"/>
    <property type="evidence" value="ECO:0007669"/>
    <property type="project" value="UniProtKB-ARBA"/>
</dbReference>